<organism evidence="2 3">
    <name type="scientific">Candidatus Uhrbacteria bacterium CG_4_9_14_0_2_um_filter_41_50</name>
    <dbReference type="NCBI Taxonomy" id="1975031"/>
    <lineage>
        <taxon>Bacteria</taxon>
        <taxon>Candidatus Uhriibacteriota</taxon>
    </lineage>
</organism>
<accession>A0A2M8EN18</accession>
<evidence type="ECO:0000256" key="1">
    <source>
        <dbReference type="SAM" id="Phobius"/>
    </source>
</evidence>
<feature type="transmembrane region" description="Helical" evidence="1">
    <location>
        <begin position="85"/>
        <end position="105"/>
    </location>
</feature>
<feature type="transmembrane region" description="Helical" evidence="1">
    <location>
        <begin position="192"/>
        <end position="212"/>
    </location>
</feature>
<evidence type="ECO:0000313" key="2">
    <source>
        <dbReference type="EMBL" id="PJC24134.1"/>
    </source>
</evidence>
<comment type="caution">
    <text evidence="2">The sequence shown here is derived from an EMBL/GenBank/DDBJ whole genome shotgun (WGS) entry which is preliminary data.</text>
</comment>
<dbReference type="Gene3D" id="1.20.1280.290">
    <property type="match status" value="1"/>
</dbReference>
<reference evidence="3" key="1">
    <citation type="submission" date="2017-09" db="EMBL/GenBank/DDBJ databases">
        <title>Depth-based differentiation of microbial function through sediment-hosted aquifers and enrichment of novel symbionts in the deep terrestrial subsurface.</title>
        <authorList>
            <person name="Probst A.J."/>
            <person name="Ladd B."/>
            <person name="Jarett J.K."/>
            <person name="Geller-Mcgrath D.E."/>
            <person name="Sieber C.M.K."/>
            <person name="Emerson J.B."/>
            <person name="Anantharaman K."/>
            <person name="Thomas B.C."/>
            <person name="Malmstrom R."/>
            <person name="Stieglmeier M."/>
            <person name="Klingl A."/>
            <person name="Woyke T."/>
            <person name="Ryan C.M."/>
            <person name="Banfield J.F."/>
        </authorList>
    </citation>
    <scope>NUCLEOTIDE SEQUENCE [LARGE SCALE GENOMIC DNA]</scope>
</reference>
<feature type="transmembrane region" description="Helical" evidence="1">
    <location>
        <begin position="58"/>
        <end position="79"/>
    </location>
</feature>
<dbReference type="EMBL" id="PFSI01000067">
    <property type="protein sequence ID" value="PJC24134.1"/>
    <property type="molecule type" value="Genomic_DNA"/>
</dbReference>
<sequence length="217" mass="24937">MFEHASPAFNLVRRHFVELDQFGLNGITVTFVFTTIFGLLGSWGLYKQIQMVKKRGGQSVSVIWSISFMFMFASYYPYGLSAGKLAILMQSFLRVPFYLILLPLLYRANAGFSKKEWTLVIALTTSLIVSYWDIGKVFLGLSWLGAIIAADQPYKIWKNRTRGSVSIELMASFEASIIFWLAYAFVTHDGYIKAWAVVYFTVYTTTIIFYYLPRHRT</sequence>
<keyword evidence="1" id="KW-0472">Membrane</keyword>
<gene>
    <name evidence="2" type="ORF">CO057_04445</name>
</gene>
<feature type="transmembrane region" description="Helical" evidence="1">
    <location>
        <begin position="169"/>
        <end position="186"/>
    </location>
</feature>
<protein>
    <submittedName>
        <fullName evidence="2">Uncharacterized protein</fullName>
    </submittedName>
</protein>
<proteinExistence type="predicted"/>
<feature type="transmembrane region" description="Helical" evidence="1">
    <location>
        <begin position="22"/>
        <end position="46"/>
    </location>
</feature>
<name>A0A2M8EN18_9BACT</name>
<evidence type="ECO:0000313" key="3">
    <source>
        <dbReference type="Proteomes" id="UP000230251"/>
    </source>
</evidence>
<keyword evidence="1" id="KW-0812">Transmembrane</keyword>
<dbReference type="Proteomes" id="UP000230251">
    <property type="component" value="Unassembled WGS sequence"/>
</dbReference>
<dbReference type="AlphaFoldDB" id="A0A2M8EN18"/>
<keyword evidence="1" id="KW-1133">Transmembrane helix</keyword>